<gene>
    <name evidence="1" type="ORF">BDM02DRAFT_1415941</name>
</gene>
<dbReference type="Proteomes" id="UP000886501">
    <property type="component" value="Unassembled WGS sequence"/>
</dbReference>
<evidence type="ECO:0000313" key="2">
    <source>
        <dbReference type="Proteomes" id="UP000886501"/>
    </source>
</evidence>
<accession>A0ACB6ZMK7</accession>
<proteinExistence type="predicted"/>
<reference evidence="1" key="2">
    <citation type="journal article" date="2020" name="Nat. Commun.">
        <title>Large-scale genome sequencing of mycorrhizal fungi provides insights into the early evolution of symbiotic traits.</title>
        <authorList>
            <person name="Miyauchi S."/>
            <person name="Kiss E."/>
            <person name="Kuo A."/>
            <person name="Drula E."/>
            <person name="Kohler A."/>
            <person name="Sanchez-Garcia M."/>
            <person name="Morin E."/>
            <person name="Andreopoulos B."/>
            <person name="Barry K.W."/>
            <person name="Bonito G."/>
            <person name="Buee M."/>
            <person name="Carver A."/>
            <person name="Chen C."/>
            <person name="Cichocki N."/>
            <person name="Clum A."/>
            <person name="Culley D."/>
            <person name="Crous P.W."/>
            <person name="Fauchery L."/>
            <person name="Girlanda M."/>
            <person name="Hayes R.D."/>
            <person name="Keri Z."/>
            <person name="LaButti K."/>
            <person name="Lipzen A."/>
            <person name="Lombard V."/>
            <person name="Magnuson J."/>
            <person name="Maillard F."/>
            <person name="Murat C."/>
            <person name="Nolan M."/>
            <person name="Ohm R.A."/>
            <person name="Pangilinan J."/>
            <person name="Pereira M.F."/>
            <person name="Perotto S."/>
            <person name="Peter M."/>
            <person name="Pfister S."/>
            <person name="Riley R."/>
            <person name="Sitrit Y."/>
            <person name="Stielow J.B."/>
            <person name="Szollosi G."/>
            <person name="Zifcakova L."/>
            <person name="Stursova M."/>
            <person name="Spatafora J.W."/>
            <person name="Tedersoo L."/>
            <person name="Vaario L.M."/>
            <person name="Yamada A."/>
            <person name="Yan M."/>
            <person name="Wang P."/>
            <person name="Xu J."/>
            <person name="Bruns T."/>
            <person name="Baldrian P."/>
            <person name="Vilgalys R."/>
            <person name="Dunand C."/>
            <person name="Henrissat B."/>
            <person name="Grigoriev I.V."/>
            <person name="Hibbett D."/>
            <person name="Nagy L.G."/>
            <person name="Martin F.M."/>
        </authorList>
    </citation>
    <scope>NUCLEOTIDE SEQUENCE</scope>
    <source>
        <strain evidence="1">P2</strain>
    </source>
</reference>
<organism evidence="1 2">
    <name type="scientific">Thelephora ganbajun</name>
    <name type="common">Ganba fungus</name>
    <dbReference type="NCBI Taxonomy" id="370292"/>
    <lineage>
        <taxon>Eukaryota</taxon>
        <taxon>Fungi</taxon>
        <taxon>Dikarya</taxon>
        <taxon>Basidiomycota</taxon>
        <taxon>Agaricomycotina</taxon>
        <taxon>Agaricomycetes</taxon>
        <taxon>Thelephorales</taxon>
        <taxon>Thelephoraceae</taxon>
        <taxon>Thelephora</taxon>
    </lineage>
</organism>
<keyword evidence="2" id="KW-1185">Reference proteome</keyword>
<evidence type="ECO:0000313" key="1">
    <source>
        <dbReference type="EMBL" id="KAF9650386.1"/>
    </source>
</evidence>
<name>A0ACB6ZMK7_THEGA</name>
<reference evidence="1" key="1">
    <citation type="submission" date="2019-10" db="EMBL/GenBank/DDBJ databases">
        <authorList>
            <consortium name="DOE Joint Genome Institute"/>
            <person name="Kuo A."/>
            <person name="Miyauchi S."/>
            <person name="Kiss E."/>
            <person name="Drula E."/>
            <person name="Kohler A."/>
            <person name="Sanchez-Garcia M."/>
            <person name="Andreopoulos B."/>
            <person name="Barry K.W."/>
            <person name="Bonito G."/>
            <person name="Buee M."/>
            <person name="Carver A."/>
            <person name="Chen C."/>
            <person name="Cichocki N."/>
            <person name="Clum A."/>
            <person name="Culley D."/>
            <person name="Crous P.W."/>
            <person name="Fauchery L."/>
            <person name="Girlanda M."/>
            <person name="Hayes R."/>
            <person name="Keri Z."/>
            <person name="Labutti K."/>
            <person name="Lipzen A."/>
            <person name="Lombard V."/>
            <person name="Magnuson J."/>
            <person name="Maillard F."/>
            <person name="Morin E."/>
            <person name="Murat C."/>
            <person name="Nolan M."/>
            <person name="Ohm R."/>
            <person name="Pangilinan J."/>
            <person name="Pereira M."/>
            <person name="Perotto S."/>
            <person name="Peter M."/>
            <person name="Riley R."/>
            <person name="Sitrit Y."/>
            <person name="Stielow B."/>
            <person name="Szollosi G."/>
            <person name="Zifcakova L."/>
            <person name="Stursova M."/>
            <person name="Spatafora J.W."/>
            <person name="Tedersoo L."/>
            <person name="Vaario L.-M."/>
            <person name="Yamada A."/>
            <person name="Yan M."/>
            <person name="Wang P."/>
            <person name="Xu J."/>
            <person name="Bruns T."/>
            <person name="Baldrian P."/>
            <person name="Vilgalys R."/>
            <person name="Henrissat B."/>
            <person name="Grigoriev I.V."/>
            <person name="Hibbett D."/>
            <person name="Nagy L.G."/>
            <person name="Martin F.M."/>
        </authorList>
    </citation>
    <scope>NUCLEOTIDE SEQUENCE</scope>
    <source>
        <strain evidence="1">P2</strain>
    </source>
</reference>
<comment type="caution">
    <text evidence="1">The sequence shown here is derived from an EMBL/GenBank/DDBJ whole genome shotgun (WGS) entry which is preliminary data.</text>
</comment>
<sequence length="247" mass="26920">MTDTTPYSVNVTHISPSTTESQLHEYFTFCGKIASIDFDEISSPKSATIYFEKAPAAKTALMLNGGTLNDAHLSVTSDAIESDEDEPQVPTPRASLDQTDKPRAAIAAEYLAKGYALSDQILQRAIELDKKQGISKRFLNYIHSIDSTLGQKAIGPDQTISGKVQSSVSDGISQAKAFNEQKGVTKKVGDYYVRALKTPLGLKVQEFYTTTTKHIHDIHEEARRLAGWNKSNVVEPPVDAEASTKAA</sequence>
<dbReference type="EMBL" id="MU117985">
    <property type="protein sequence ID" value="KAF9650386.1"/>
    <property type="molecule type" value="Genomic_DNA"/>
</dbReference>
<protein>
    <submittedName>
        <fullName evidence="1">Uncharacterized protein</fullName>
    </submittedName>
</protein>